<gene>
    <name evidence="2" type="ORF">QBC35DRAFT_31777</name>
</gene>
<keyword evidence="3" id="KW-1185">Reference proteome</keyword>
<name>A0AAN7ADY6_9PEZI</name>
<accession>A0AAN7ADY6</accession>
<reference evidence="2" key="2">
    <citation type="submission" date="2023-05" db="EMBL/GenBank/DDBJ databases">
        <authorList>
            <consortium name="Lawrence Berkeley National Laboratory"/>
            <person name="Steindorff A."/>
            <person name="Hensen N."/>
            <person name="Bonometti L."/>
            <person name="Westerberg I."/>
            <person name="Brannstrom I.O."/>
            <person name="Guillou S."/>
            <person name="Cros-Aarteil S."/>
            <person name="Calhoun S."/>
            <person name="Haridas S."/>
            <person name="Kuo A."/>
            <person name="Mondo S."/>
            <person name="Pangilinan J."/>
            <person name="Riley R."/>
            <person name="Labutti K."/>
            <person name="Andreopoulos B."/>
            <person name="Lipzen A."/>
            <person name="Chen C."/>
            <person name="Yanf M."/>
            <person name="Daum C."/>
            <person name="Ng V."/>
            <person name="Clum A."/>
            <person name="Ohm R."/>
            <person name="Martin F."/>
            <person name="Silar P."/>
            <person name="Natvig D."/>
            <person name="Lalanne C."/>
            <person name="Gautier V."/>
            <person name="Ament-Velasquez S.L."/>
            <person name="Kruys A."/>
            <person name="Hutchinson M.I."/>
            <person name="Powell A.J."/>
            <person name="Barry K."/>
            <person name="Miller A.N."/>
            <person name="Grigoriev I.V."/>
            <person name="Debuchy R."/>
            <person name="Gladieux P."/>
            <person name="Thoren M.H."/>
            <person name="Johannesson H."/>
        </authorList>
    </citation>
    <scope>NUCLEOTIDE SEQUENCE</scope>
    <source>
        <strain evidence="2">PSN309</strain>
    </source>
</reference>
<proteinExistence type="predicted"/>
<comment type="caution">
    <text evidence="2">The sequence shown here is derived from an EMBL/GenBank/DDBJ whole genome shotgun (WGS) entry which is preliminary data.</text>
</comment>
<dbReference type="Proteomes" id="UP001302126">
    <property type="component" value="Unassembled WGS sequence"/>
</dbReference>
<evidence type="ECO:0000313" key="2">
    <source>
        <dbReference type="EMBL" id="KAK4185001.1"/>
    </source>
</evidence>
<dbReference type="EMBL" id="MU864465">
    <property type="protein sequence ID" value="KAK4185001.1"/>
    <property type="molecule type" value="Genomic_DNA"/>
</dbReference>
<sequence length="333" mass="33658">MAEWQGTDGLMSAQVLRCAEPQPFTATWTVTLLAANSLSTWDATYTVYSEVTGFQDDADFYRTPAPLPNFVTSEVRCPDCAEPTVVITCPNAAGTVPAVIEATNGIFATITPGPEFDRAGIELLAHPAVQTVGPEAGYLAPLYESGEYLEEEEGFAAEAGFAASSYESGEFESEEFPGAGFAFDRQSVGEEAQEAAAQAGAGEAGAGTEGEAGAEAEAATFESGDVPAPGFIANGVPAEGLGEAEAEATEVDGTAIGTDGTFIAAEGEGAAGTGGAVVDGEVINGPPAVARPVNTAAEAAIPQATFVTAGAERSVSLKKGLMVLVSLGLAALL</sequence>
<organism evidence="2 3">
    <name type="scientific">Podospora australis</name>
    <dbReference type="NCBI Taxonomy" id="1536484"/>
    <lineage>
        <taxon>Eukaryota</taxon>
        <taxon>Fungi</taxon>
        <taxon>Dikarya</taxon>
        <taxon>Ascomycota</taxon>
        <taxon>Pezizomycotina</taxon>
        <taxon>Sordariomycetes</taxon>
        <taxon>Sordariomycetidae</taxon>
        <taxon>Sordariales</taxon>
        <taxon>Podosporaceae</taxon>
        <taxon>Podospora</taxon>
    </lineage>
</organism>
<feature type="region of interest" description="Disordered" evidence="1">
    <location>
        <begin position="187"/>
        <end position="219"/>
    </location>
</feature>
<evidence type="ECO:0000256" key="1">
    <source>
        <dbReference type="SAM" id="MobiDB-lite"/>
    </source>
</evidence>
<dbReference type="AlphaFoldDB" id="A0AAN7ADY6"/>
<evidence type="ECO:0000313" key="3">
    <source>
        <dbReference type="Proteomes" id="UP001302126"/>
    </source>
</evidence>
<protein>
    <submittedName>
        <fullName evidence="2">Uncharacterized protein</fullName>
    </submittedName>
</protein>
<reference evidence="2" key="1">
    <citation type="journal article" date="2023" name="Mol. Phylogenet. Evol.">
        <title>Genome-scale phylogeny and comparative genomics of the fungal order Sordariales.</title>
        <authorList>
            <person name="Hensen N."/>
            <person name="Bonometti L."/>
            <person name="Westerberg I."/>
            <person name="Brannstrom I.O."/>
            <person name="Guillou S."/>
            <person name="Cros-Aarteil S."/>
            <person name="Calhoun S."/>
            <person name="Haridas S."/>
            <person name="Kuo A."/>
            <person name="Mondo S."/>
            <person name="Pangilinan J."/>
            <person name="Riley R."/>
            <person name="LaButti K."/>
            <person name="Andreopoulos B."/>
            <person name="Lipzen A."/>
            <person name="Chen C."/>
            <person name="Yan M."/>
            <person name="Daum C."/>
            <person name="Ng V."/>
            <person name="Clum A."/>
            <person name="Steindorff A."/>
            <person name="Ohm R.A."/>
            <person name="Martin F."/>
            <person name="Silar P."/>
            <person name="Natvig D.O."/>
            <person name="Lalanne C."/>
            <person name="Gautier V."/>
            <person name="Ament-Velasquez S.L."/>
            <person name="Kruys A."/>
            <person name="Hutchinson M.I."/>
            <person name="Powell A.J."/>
            <person name="Barry K."/>
            <person name="Miller A.N."/>
            <person name="Grigoriev I.V."/>
            <person name="Debuchy R."/>
            <person name="Gladieux P."/>
            <person name="Hiltunen Thoren M."/>
            <person name="Johannesson H."/>
        </authorList>
    </citation>
    <scope>NUCLEOTIDE SEQUENCE</scope>
    <source>
        <strain evidence="2">PSN309</strain>
    </source>
</reference>